<feature type="signal peptide" evidence="1">
    <location>
        <begin position="1"/>
        <end position="21"/>
    </location>
</feature>
<dbReference type="Proteomes" id="UP000664534">
    <property type="component" value="Unassembled WGS sequence"/>
</dbReference>
<keyword evidence="3" id="KW-1185">Reference proteome</keyword>
<evidence type="ECO:0000256" key="1">
    <source>
        <dbReference type="SAM" id="SignalP"/>
    </source>
</evidence>
<gene>
    <name evidence="2" type="ORF">IMSHALPRED_009896</name>
</gene>
<evidence type="ECO:0000313" key="2">
    <source>
        <dbReference type="EMBL" id="CAF9911013.1"/>
    </source>
</evidence>
<accession>A0A8H3ESU1</accession>
<dbReference type="AlphaFoldDB" id="A0A8H3ESU1"/>
<name>A0A8H3ESU1_9LECA</name>
<feature type="chain" id="PRO_5034964901" evidence="1">
    <location>
        <begin position="22"/>
        <end position="221"/>
    </location>
</feature>
<evidence type="ECO:0000313" key="3">
    <source>
        <dbReference type="Proteomes" id="UP000664534"/>
    </source>
</evidence>
<dbReference type="OrthoDB" id="5288405at2759"/>
<reference evidence="2" key="1">
    <citation type="submission" date="2021-03" db="EMBL/GenBank/DDBJ databases">
        <authorList>
            <person name="Tagirdzhanova G."/>
        </authorList>
    </citation>
    <scope>NUCLEOTIDE SEQUENCE</scope>
</reference>
<proteinExistence type="predicted"/>
<comment type="caution">
    <text evidence="2">The sequence shown here is derived from an EMBL/GenBank/DDBJ whole genome shotgun (WGS) entry which is preliminary data.</text>
</comment>
<protein>
    <submittedName>
        <fullName evidence="2">Uncharacterized protein</fullName>
    </submittedName>
</protein>
<keyword evidence="1" id="KW-0732">Signal</keyword>
<dbReference type="EMBL" id="CAJPDT010000008">
    <property type="protein sequence ID" value="CAF9911013.1"/>
    <property type="molecule type" value="Genomic_DNA"/>
</dbReference>
<sequence length="221" mass="24794">MLLMFVLWNFVFLLLPVITSAYVTAPKDPVKLAAHHVKRLSTPSNNFLRKRDVILFAGSPDASKVLALNSTNGELAETITFEEKIVIPGEDRIYFLVKGEIDEDLSLTVEFWAFYLFEKRIGVFHGDLVRGVDMKIPDSTKVVIGEARMYVVESGEYDVLIFEAYGTVHLPYGPIRIFPDFKQEIKRWEIGKLSSIQDVPNTSGVQALSSDAGVDTSFSVE</sequence>
<organism evidence="2 3">
    <name type="scientific">Imshaugia aleurites</name>
    <dbReference type="NCBI Taxonomy" id="172621"/>
    <lineage>
        <taxon>Eukaryota</taxon>
        <taxon>Fungi</taxon>
        <taxon>Dikarya</taxon>
        <taxon>Ascomycota</taxon>
        <taxon>Pezizomycotina</taxon>
        <taxon>Lecanoromycetes</taxon>
        <taxon>OSLEUM clade</taxon>
        <taxon>Lecanoromycetidae</taxon>
        <taxon>Lecanorales</taxon>
        <taxon>Lecanorineae</taxon>
        <taxon>Parmeliaceae</taxon>
        <taxon>Imshaugia</taxon>
    </lineage>
</organism>